<dbReference type="InterPro" id="IPR027417">
    <property type="entry name" value="P-loop_NTPase"/>
</dbReference>
<dbReference type="PANTHER" id="PTHR10344:SF1">
    <property type="entry name" value="THYMIDYLATE KINASE"/>
    <property type="match status" value="1"/>
</dbReference>
<evidence type="ECO:0000313" key="2">
    <source>
        <dbReference type="Proteomes" id="UP000272942"/>
    </source>
</evidence>
<dbReference type="Proteomes" id="UP000272942">
    <property type="component" value="Unassembled WGS sequence"/>
</dbReference>
<dbReference type="GO" id="GO:0005739">
    <property type="term" value="C:mitochondrion"/>
    <property type="evidence" value="ECO:0007669"/>
    <property type="project" value="TreeGrafter"/>
</dbReference>
<gene>
    <name evidence="1" type="ORF">ECPE_LOCUS11819</name>
</gene>
<name>A0A183AXY4_9TREM</name>
<dbReference type="GO" id="GO:0004550">
    <property type="term" value="F:nucleoside diphosphate kinase activity"/>
    <property type="evidence" value="ECO:0007669"/>
    <property type="project" value="TreeGrafter"/>
</dbReference>
<organism evidence="3">
    <name type="scientific">Echinostoma caproni</name>
    <dbReference type="NCBI Taxonomy" id="27848"/>
    <lineage>
        <taxon>Eukaryota</taxon>
        <taxon>Metazoa</taxon>
        <taxon>Spiralia</taxon>
        <taxon>Lophotrochozoa</taxon>
        <taxon>Platyhelminthes</taxon>
        <taxon>Trematoda</taxon>
        <taxon>Digenea</taxon>
        <taxon>Plagiorchiida</taxon>
        <taxon>Echinostomata</taxon>
        <taxon>Echinostomatoidea</taxon>
        <taxon>Echinostomatidae</taxon>
        <taxon>Echinostoma</taxon>
    </lineage>
</organism>
<dbReference type="GO" id="GO:0004798">
    <property type="term" value="F:dTMP kinase activity"/>
    <property type="evidence" value="ECO:0007669"/>
    <property type="project" value="TreeGrafter"/>
</dbReference>
<dbReference type="GO" id="GO:0005829">
    <property type="term" value="C:cytosol"/>
    <property type="evidence" value="ECO:0007669"/>
    <property type="project" value="TreeGrafter"/>
</dbReference>
<dbReference type="GO" id="GO:0006235">
    <property type="term" value="P:dTTP biosynthetic process"/>
    <property type="evidence" value="ECO:0007669"/>
    <property type="project" value="TreeGrafter"/>
</dbReference>
<accession>A0A183AXY4</accession>
<dbReference type="GO" id="GO:0006233">
    <property type="term" value="P:dTDP biosynthetic process"/>
    <property type="evidence" value="ECO:0007669"/>
    <property type="project" value="TreeGrafter"/>
</dbReference>
<dbReference type="AlphaFoldDB" id="A0A183AXY4"/>
<dbReference type="PANTHER" id="PTHR10344">
    <property type="entry name" value="THYMIDYLATE KINASE"/>
    <property type="match status" value="1"/>
</dbReference>
<dbReference type="OrthoDB" id="425602at2759"/>
<reference evidence="1 2" key="2">
    <citation type="submission" date="2018-11" db="EMBL/GenBank/DDBJ databases">
        <authorList>
            <consortium name="Pathogen Informatics"/>
        </authorList>
    </citation>
    <scope>NUCLEOTIDE SEQUENCE [LARGE SCALE GENOMIC DNA]</scope>
    <source>
        <strain evidence="1 2">Egypt</strain>
    </source>
</reference>
<evidence type="ECO:0000313" key="1">
    <source>
        <dbReference type="EMBL" id="VDP88997.1"/>
    </source>
</evidence>
<dbReference type="EMBL" id="UZAN01051582">
    <property type="protein sequence ID" value="VDP88997.1"/>
    <property type="molecule type" value="Genomic_DNA"/>
</dbReference>
<dbReference type="GO" id="GO:0006227">
    <property type="term" value="P:dUDP biosynthetic process"/>
    <property type="evidence" value="ECO:0007669"/>
    <property type="project" value="TreeGrafter"/>
</dbReference>
<keyword evidence="2" id="KW-1185">Reference proteome</keyword>
<sequence length="106" mass="12270">MEKGLAEPDVVICLTPDEIEDLHHRSGYGEERYETDDFQHRVMENYLRLAEEAKSNTEAALDSDQPEWHFVQATNKSVDEVHKCIMSIVTNKLRSMKIPYITDQTS</sequence>
<dbReference type="SUPFAM" id="SSF52540">
    <property type="entry name" value="P-loop containing nucleoside triphosphate hydrolases"/>
    <property type="match status" value="1"/>
</dbReference>
<dbReference type="Gene3D" id="3.40.50.300">
    <property type="entry name" value="P-loop containing nucleotide triphosphate hydrolases"/>
    <property type="match status" value="1"/>
</dbReference>
<dbReference type="WBParaSite" id="ECPE_0001185401-mRNA-1">
    <property type="protein sequence ID" value="ECPE_0001185401-mRNA-1"/>
    <property type="gene ID" value="ECPE_0001185401"/>
</dbReference>
<proteinExistence type="predicted"/>
<dbReference type="GO" id="GO:0005634">
    <property type="term" value="C:nucleus"/>
    <property type="evidence" value="ECO:0007669"/>
    <property type="project" value="TreeGrafter"/>
</dbReference>
<reference evidence="3" key="1">
    <citation type="submission" date="2016-06" db="UniProtKB">
        <authorList>
            <consortium name="WormBaseParasite"/>
        </authorList>
    </citation>
    <scope>IDENTIFICATION</scope>
</reference>
<evidence type="ECO:0000313" key="3">
    <source>
        <dbReference type="WBParaSite" id="ECPE_0001185401-mRNA-1"/>
    </source>
</evidence>
<protein>
    <submittedName>
        <fullName evidence="3">Thymidylate_kin domain-containing protein</fullName>
    </submittedName>
</protein>